<dbReference type="Pfam" id="PF00248">
    <property type="entry name" value="Aldo_ket_red"/>
    <property type="match status" value="1"/>
</dbReference>
<evidence type="ECO:0000313" key="8">
    <source>
        <dbReference type="EMBL" id="OQV18355.1"/>
    </source>
</evidence>
<feature type="binding site" evidence="5">
    <location>
        <position position="125"/>
    </location>
    <ligand>
        <name>substrate</name>
    </ligand>
</feature>
<feature type="active site" description="Proton donor" evidence="4">
    <location>
        <position position="63"/>
    </location>
</feature>
<reference evidence="9" key="1">
    <citation type="submission" date="2017-01" db="EMBL/GenBank/DDBJ databases">
        <title>Comparative genomics of anhydrobiosis in the tardigrade Hypsibius dujardini.</title>
        <authorList>
            <person name="Yoshida Y."/>
            <person name="Koutsovoulos G."/>
            <person name="Laetsch D."/>
            <person name="Stevens L."/>
            <person name="Kumar S."/>
            <person name="Horikawa D."/>
            <person name="Ishino K."/>
            <person name="Komine S."/>
            <person name="Tomita M."/>
            <person name="Blaxter M."/>
            <person name="Arakawa K."/>
        </authorList>
    </citation>
    <scope>NUCLEOTIDE SEQUENCE [LARGE SCALE GENOMIC DNA]</scope>
    <source>
        <strain evidence="9">Z151</strain>
    </source>
</reference>
<dbReference type="Proteomes" id="UP000192578">
    <property type="component" value="Unassembled WGS sequence"/>
</dbReference>
<dbReference type="GO" id="GO:0016491">
    <property type="term" value="F:oxidoreductase activity"/>
    <property type="evidence" value="ECO:0007669"/>
    <property type="project" value="UniProtKB-KW"/>
</dbReference>
<protein>
    <submittedName>
        <fullName evidence="8">1,5-anhydro-D-fructose reductase</fullName>
    </submittedName>
</protein>
<accession>A0A1W0WT49</accession>
<dbReference type="PRINTS" id="PR00069">
    <property type="entry name" value="ALDKETRDTASE"/>
</dbReference>
<dbReference type="PIRSF" id="PIRSF000097">
    <property type="entry name" value="AKR"/>
    <property type="match status" value="1"/>
</dbReference>
<dbReference type="Gene3D" id="3.20.20.100">
    <property type="entry name" value="NADP-dependent oxidoreductase domain"/>
    <property type="match status" value="1"/>
</dbReference>
<proteinExistence type="inferred from homology"/>
<evidence type="ECO:0000259" key="7">
    <source>
        <dbReference type="Pfam" id="PF00248"/>
    </source>
</evidence>
<dbReference type="EMBL" id="MTYJ01000050">
    <property type="protein sequence ID" value="OQV18355.1"/>
    <property type="molecule type" value="Genomic_DNA"/>
</dbReference>
<evidence type="ECO:0000256" key="5">
    <source>
        <dbReference type="PIRSR" id="PIRSR000097-2"/>
    </source>
</evidence>
<evidence type="ECO:0000313" key="9">
    <source>
        <dbReference type="Proteomes" id="UP000192578"/>
    </source>
</evidence>
<evidence type="ECO:0000256" key="4">
    <source>
        <dbReference type="PIRSR" id="PIRSR000097-1"/>
    </source>
</evidence>
<dbReference type="PROSITE" id="PS00062">
    <property type="entry name" value="ALDOKETO_REDUCTASE_2"/>
    <property type="match status" value="1"/>
</dbReference>
<feature type="site" description="Lowers pKa of active site Tyr" evidence="6">
    <location>
        <position position="92"/>
    </location>
</feature>
<keyword evidence="3" id="KW-0560">Oxidoreductase</keyword>
<organism evidence="8 9">
    <name type="scientific">Hypsibius exemplaris</name>
    <name type="common">Freshwater tardigrade</name>
    <dbReference type="NCBI Taxonomy" id="2072580"/>
    <lineage>
        <taxon>Eukaryota</taxon>
        <taxon>Metazoa</taxon>
        <taxon>Ecdysozoa</taxon>
        <taxon>Tardigrada</taxon>
        <taxon>Eutardigrada</taxon>
        <taxon>Parachela</taxon>
        <taxon>Hypsibioidea</taxon>
        <taxon>Hypsibiidae</taxon>
        <taxon>Hypsibius</taxon>
    </lineage>
</organism>
<dbReference type="PROSITE" id="PS00063">
    <property type="entry name" value="ALDOKETO_REDUCTASE_3"/>
    <property type="match status" value="1"/>
</dbReference>
<dbReference type="InterPro" id="IPR020471">
    <property type="entry name" value="AKR"/>
</dbReference>
<name>A0A1W0WT49_HYPEX</name>
<dbReference type="AlphaFoldDB" id="A0A1W0WT49"/>
<dbReference type="InterPro" id="IPR023210">
    <property type="entry name" value="NADP_OxRdtase_dom"/>
</dbReference>
<comment type="similarity">
    <text evidence="1">Belongs to the aldo/keto reductase family.</text>
</comment>
<keyword evidence="9" id="KW-1185">Reference proteome</keyword>
<sequence length="332" mass="37523">MAVWNPQGVTIPDTPAPQLTLNNGLKIPILGLGTWQAKPGEVGRAVEDALDIGYRHLDCALLYDNEAEIGEAIKKKIAQGVITRRDLFITSKLPPAANDPASVRGTVEISLKALKIQYIDLYLIHCPVSIRKEEWQKLESAERFAKPAHPAQYFNDVDPLTVWKEMENLVDDGLVKSIGLSNFSIPQIQRILDHGRIKPANIQVECHAHFPQDDIWAFCRKNSIILSAYAPIGSPARFGSAGSPGDLLKEPQLTVIGKKHRKTPAQVLLRWLIERDIVALPKSTHQNRLRENFEIFDFKLSQEEMQIINSLQEHGRRLFDFEMWKDAPNYPF</sequence>
<gene>
    <name evidence="8" type="ORF">BV898_07558</name>
</gene>
<evidence type="ECO:0000256" key="6">
    <source>
        <dbReference type="PIRSR" id="PIRSR000097-3"/>
    </source>
</evidence>
<dbReference type="InterPro" id="IPR036812">
    <property type="entry name" value="NAD(P)_OxRdtase_dom_sf"/>
</dbReference>
<evidence type="ECO:0000256" key="1">
    <source>
        <dbReference type="ARBA" id="ARBA00007905"/>
    </source>
</evidence>
<dbReference type="PROSITE" id="PS00798">
    <property type="entry name" value="ALDOKETO_REDUCTASE_1"/>
    <property type="match status" value="1"/>
</dbReference>
<dbReference type="InterPro" id="IPR018170">
    <property type="entry name" value="Aldo/ket_reductase_CS"/>
</dbReference>
<evidence type="ECO:0000256" key="2">
    <source>
        <dbReference type="ARBA" id="ARBA00022857"/>
    </source>
</evidence>
<feature type="domain" description="NADP-dependent oxidoreductase" evidence="7">
    <location>
        <begin position="30"/>
        <end position="312"/>
    </location>
</feature>
<dbReference type="PANTHER" id="PTHR11732">
    <property type="entry name" value="ALDO/KETO REDUCTASE"/>
    <property type="match status" value="1"/>
</dbReference>
<comment type="caution">
    <text evidence="8">The sequence shown here is derived from an EMBL/GenBank/DDBJ whole genome shotgun (WGS) entry which is preliminary data.</text>
</comment>
<keyword evidence="2" id="KW-0521">NADP</keyword>
<evidence type="ECO:0000256" key="3">
    <source>
        <dbReference type="ARBA" id="ARBA00023002"/>
    </source>
</evidence>
<dbReference type="SUPFAM" id="SSF51430">
    <property type="entry name" value="NAD(P)-linked oxidoreductase"/>
    <property type="match status" value="1"/>
</dbReference>
<dbReference type="OrthoDB" id="416253at2759"/>
<dbReference type="FunFam" id="3.20.20.100:FF:000006">
    <property type="entry name" value="Aldo-keto reductase family 1 member A1"/>
    <property type="match status" value="1"/>
</dbReference>